<reference evidence="1" key="3">
    <citation type="submission" date="2022-06" db="UniProtKB">
        <authorList>
            <consortium name="EnsemblPlants"/>
        </authorList>
    </citation>
    <scope>IDENTIFICATION</scope>
</reference>
<dbReference type="AlphaFoldDB" id="A0A8R7QKQ1"/>
<accession>A0A8R7QKQ1</accession>
<protein>
    <submittedName>
        <fullName evidence="1">Uncharacterized protein</fullName>
    </submittedName>
</protein>
<dbReference type="Gramene" id="TuG1812G0500004575.01.T01">
    <property type="protein sequence ID" value="TuG1812G0500004575.01.T01.cds290819"/>
    <property type="gene ID" value="TuG1812G0500004575.01"/>
</dbReference>
<organism evidence="1 2">
    <name type="scientific">Triticum urartu</name>
    <name type="common">Red wild einkorn</name>
    <name type="synonym">Crithodium urartu</name>
    <dbReference type="NCBI Taxonomy" id="4572"/>
    <lineage>
        <taxon>Eukaryota</taxon>
        <taxon>Viridiplantae</taxon>
        <taxon>Streptophyta</taxon>
        <taxon>Embryophyta</taxon>
        <taxon>Tracheophyta</taxon>
        <taxon>Spermatophyta</taxon>
        <taxon>Magnoliopsida</taxon>
        <taxon>Liliopsida</taxon>
        <taxon>Poales</taxon>
        <taxon>Poaceae</taxon>
        <taxon>BOP clade</taxon>
        <taxon>Pooideae</taxon>
        <taxon>Triticodae</taxon>
        <taxon>Triticeae</taxon>
        <taxon>Triticinae</taxon>
        <taxon>Triticum</taxon>
    </lineage>
</organism>
<evidence type="ECO:0000313" key="2">
    <source>
        <dbReference type="Proteomes" id="UP000015106"/>
    </source>
</evidence>
<sequence length="55" mass="6156">MAEVAIQVSLNNLCIWCSLPSNLGRTHAETCRLDRQKPLQSSSITCQAPRWDSII</sequence>
<proteinExistence type="predicted"/>
<reference evidence="1" key="2">
    <citation type="submission" date="2018-03" db="EMBL/GenBank/DDBJ databases">
        <title>The Triticum urartu genome reveals the dynamic nature of wheat genome evolution.</title>
        <authorList>
            <person name="Ling H."/>
            <person name="Ma B."/>
            <person name="Shi X."/>
            <person name="Liu H."/>
            <person name="Dong L."/>
            <person name="Sun H."/>
            <person name="Cao Y."/>
            <person name="Gao Q."/>
            <person name="Zheng S."/>
            <person name="Li Y."/>
            <person name="Yu Y."/>
            <person name="Du H."/>
            <person name="Qi M."/>
            <person name="Li Y."/>
            <person name="Yu H."/>
            <person name="Cui Y."/>
            <person name="Wang N."/>
            <person name="Chen C."/>
            <person name="Wu H."/>
            <person name="Zhao Y."/>
            <person name="Zhang J."/>
            <person name="Li Y."/>
            <person name="Zhou W."/>
            <person name="Zhang B."/>
            <person name="Hu W."/>
            <person name="Eijk M."/>
            <person name="Tang J."/>
            <person name="Witsenboer H."/>
            <person name="Zhao S."/>
            <person name="Li Z."/>
            <person name="Zhang A."/>
            <person name="Wang D."/>
            <person name="Liang C."/>
        </authorList>
    </citation>
    <scope>NUCLEOTIDE SEQUENCE [LARGE SCALE GENOMIC DNA]</scope>
    <source>
        <strain evidence="1">cv. G1812</strain>
    </source>
</reference>
<dbReference type="EnsemblPlants" id="TuG1812G0500004575.01.T01">
    <property type="protein sequence ID" value="TuG1812G0500004575.01.T01.cds290819"/>
    <property type="gene ID" value="TuG1812G0500004575.01"/>
</dbReference>
<reference evidence="2" key="1">
    <citation type="journal article" date="2013" name="Nature">
        <title>Draft genome of the wheat A-genome progenitor Triticum urartu.</title>
        <authorList>
            <person name="Ling H.Q."/>
            <person name="Zhao S."/>
            <person name="Liu D."/>
            <person name="Wang J."/>
            <person name="Sun H."/>
            <person name="Zhang C."/>
            <person name="Fan H."/>
            <person name="Li D."/>
            <person name="Dong L."/>
            <person name="Tao Y."/>
            <person name="Gao C."/>
            <person name="Wu H."/>
            <person name="Li Y."/>
            <person name="Cui Y."/>
            <person name="Guo X."/>
            <person name="Zheng S."/>
            <person name="Wang B."/>
            <person name="Yu K."/>
            <person name="Liang Q."/>
            <person name="Yang W."/>
            <person name="Lou X."/>
            <person name="Chen J."/>
            <person name="Feng M."/>
            <person name="Jian J."/>
            <person name="Zhang X."/>
            <person name="Luo G."/>
            <person name="Jiang Y."/>
            <person name="Liu J."/>
            <person name="Wang Z."/>
            <person name="Sha Y."/>
            <person name="Zhang B."/>
            <person name="Wu H."/>
            <person name="Tang D."/>
            <person name="Shen Q."/>
            <person name="Xue P."/>
            <person name="Zou S."/>
            <person name="Wang X."/>
            <person name="Liu X."/>
            <person name="Wang F."/>
            <person name="Yang Y."/>
            <person name="An X."/>
            <person name="Dong Z."/>
            <person name="Zhang K."/>
            <person name="Zhang X."/>
            <person name="Luo M.C."/>
            <person name="Dvorak J."/>
            <person name="Tong Y."/>
            <person name="Wang J."/>
            <person name="Yang H."/>
            <person name="Li Z."/>
            <person name="Wang D."/>
            <person name="Zhang A."/>
            <person name="Wang J."/>
        </authorList>
    </citation>
    <scope>NUCLEOTIDE SEQUENCE</scope>
    <source>
        <strain evidence="2">cv. G1812</strain>
    </source>
</reference>
<keyword evidence="2" id="KW-1185">Reference proteome</keyword>
<evidence type="ECO:0000313" key="1">
    <source>
        <dbReference type="EnsemblPlants" id="TuG1812G0500004575.01.T01.cds290819"/>
    </source>
</evidence>
<name>A0A8R7QKQ1_TRIUA</name>
<dbReference type="Proteomes" id="UP000015106">
    <property type="component" value="Chromosome 5"/>
</dbReference>